<proteinExistence type="predicted"/>
<dbReference type="EMBL" id="CP021383">
    <property type="protein sequence ID" value="ARU54065.1"/>
    <property type="molecule type" value="Genomic_DNA"/>
</dbReference>
<feature type="transmembrane region" description="Helical" evidence="1">
    <location>
        <begin position="116"/>
        <end position="133"/>
    </location>
</feature>
<accession>A0A1Y0I3G6</accession>
<organism evidence="2 3">
    <name type="scientific">Cellulosimicrobium cellulans</name>
    <name type="common">Arthrobacter luteus</name>
    <dbReference type="NCBI Taxonomy" id="1710"/>
    <lineage>
        <taxon>Bacteria</taxon>
        <taxon>Bacillati</taxon>
        <taxon>Actinomycetota</taxon>
        <taxon>Actinomycetes</taxon>
        <taxon>Micrococcales</taxon>
        <taxon>Promicromonosporaceae</taxon>
        <taxon>Cellulosimicrobium</taxon>
    </lineage>
</organism>
<feature type="transmembrane region" description="Helical" evidence="1">
    <location>
        <begin position="22"/>
        <end position="39"/>
    </location>
</feature>
<evidence type="ECO:0000313" key="2">
    <source>
        <dbReference type="EMBL" id="ARU54065.1"/>
    </source>
</evidence>
<keyword evidence="1" id="KW-0812">Transmembrane</keyword>
<feature type="transmembrane region" description="Helical" evidence="1">
    <location>
        <begin position="87"/>
        <end position="104"/>
    </location>
</feature>
<dbReference type="Proteomes" id="UP000196228">
    <property type="component" value="Chromosome"/>
</dbReference>
<dbReference type="AlphaFoldDB" id="A0A1Y0I3G6"/>
<gene>
    <name evidence="2" type="ORF">CBR64_19315</name>
</gene>
<dbReference type="InterPro" id="IPR021215">
    <property type="entry name" value="DUF2752"/>
</dbReference>
<keyword evidence="1" id="KW-0472">Membrane</keyword>
<dbReference type="KEGG" id="cceu:CBR64_19315"/>
<name>A0A1Y0I3G6_CELCE</name>
<dbReference type="Pfam" id="PF10825">
    <property type="entry name" value="DUF2752"/>
    <property type="match status" value="1"/>
</dbReference>
<sequence>MTGAHVTSEAVRRRRLPRAAQAPLVVGALVAAATAYVGAVDPNRPGHYVTCPLLALTGLACPGCGGLRATHDLVHLDLAAAWSMNPLWVLVAPLLVVLWATWLVRAWRGRPATRLPAWLAWVSLGVLVLFGVLRNLPALVPWLGPVGV</sequence>
<reference evidence="2 3" key="1">
    <citation type="submission" date="2017-05" db="EMBL/GenBank/DDBJ databases">
        <authorList>
            <person name="Song R."/>
            <person name="Chenine A.L."/>
            <person name="Ruprecht R.M."/>
        </authorList>
    </citation>
    <scope>NUCLEOTIDE SEQUENCE [LARGE SCALE GENOMIC DNA]</scope>
    <source>
        <strain evidence="2 3">PSBB019</strain>
    </source>
</reference>
<evidence type="ECO:0000256" key="1">
    <source>
        <dbReference type="SAM" id="Phobius"/>
    </source>
</evidence>
<evidence type="ECO:0000313" key="3">
    <source>
        <dbReference type="Proteomes" id="UP000196228"/>
    </source>
</evidence>
<keyword evidence="1" id="KW-1133">Transmembrane helix</keyword>
<protein>
    <recommendedName>
        <fullName evidence="4">DUF2752 domain-containing protein</fullName>
    </recommendedName>
</protein>
<evidence type="ECO:0008006" key="4">
    <source>
        <dbReference type="Google" id="ProtNLM"/>
    </source>
</evidence>